<feature type="region of interest" description="Disordered" evidence="2">
    <location>
        <begin position="192"/>
        <end position="220"/>
    </location>
</feature>
<dbReference type="Proteomes" id="UP000299290">
    <property type="component" value="Unassembled WGS sequence"/>
</dbReference>
<feature type="domain" description="Histidine kinase/HSP90-like ATPase" evidence="3">
    <location>
        <begin position="60"/>
        <end position="174"/>
    </location>
</feature>
<dbReference type="Gene3D" id="3.30.565.10">
    <property type="entry name" value="Histidine kinase-like ATPase, C-terminal domain"/>
    <property type="match status" value="1"/>
</dbReference>
<keyword evidence="1" id="KW-0723">Serine/threonine-protein kinase</keyword>
<evidence type="ECO:0000313" key="5">
    <source>
        <dbReference type="Proteomes" id="UP000299290"/>
    </source>
</evidence>
<gene>
    <name evidence="4" type="ORF">SANT12839_100180</name>
</gene>
<reference evidence="4 5" key="1">
    <citation type="journal article" date="2020" name="Int. J. Syst. Evol. Microbiol.">
        <title>Reclassification of Streptomyces castelarensis and Streptomyces sporoclivatus as later heterotypic synonyms of Streptomyces antimycoticus.</title>
        <authorList>
            <person name="Komaki H."/>
            <person name="Tamura T."/>
        </authorList>
    </citation>
    <scope>NUCLEOTIDE SEQUENCE [LARGE SCALE GENOMIC DNA]</scope>
    <source>
        <strain evidence="4 5">NBRC 12839</strain>
    </source>
</reference>
<organism evidence="4 5">
    <name type="scientific">Streptomyces antimycoticus</name>
    <dbReference type="NCBI Taxonomy" id="68175"/>
    <lineage>
        <taxon>Bacteria</taxon>
        <taxon>Bacillati</taxon>
        <taxon>Actinomycetota</taxon>
        <taxon>Actinomycetes</taxon>
        <taxon>Kitasatosporales</taxon>
        <taxon>Streptomycetaceae</taxon>
        <taxon>Streptomyces</taxon>
        <taxon>Streptomyces violaceusniger group</taxon>
    </lineage>
</organism>
<dbReference type="InterPro" id="IPR036890">
    <property type="entry name" value="HATPase_C_sf"/>
</dbReference>
<protein>
    <recommendedName>
        <fullName evidence="3">Histidine kinase/HSP90-like ATPase domain-containing protein</fullName>
    </recommendedName>
</protein>
<dbReference type="EMBL" id="BJHV01000002">
    <property type="protein sequence ID" value="GDY49136.1"/>
    <property type="molecule type" value="Genomic_DNA"/>
</dbReference>
<evidence type="ECO:0000256" key="1">
    <source>
        <dbReference type="ARBA" id="ARBA00022527"/>
    </source>
</evidence>
<dbReference type="InterPro" id="IPR003594">
    <property type="entry name" value="HATPase_dom"/>
</dbReference>
<evidence type="ECO:0000313" key="4">
    <source>
        <dbReference type="EMBL" id="GDY49136.1"/>
    </source>
</evidence>
<keyword evidence="1" id="KW-0808">Transferase</keyword>
<dbReference type="CDD" id="cd16936">
    <property type="entry name" value="HATPase_RsbW-like"/>
    <property type="match status" value="1"/>
</dbReference>
<evidence type="ECO:0000256" key="2">
    <source>
        <dbReference type="SAM" id="MobiDB-lite"/>
    </source>
</evidence>
<comment type="caution">
    <text evidence="4">The sequence shown here is derived from an EMBL/GenBank/DDBJ whole genome shotgun (WGS) entry which is preliminary data.</text>
</comment>
<accession>A0A4D4KQF2</accession>
<feature type="compositionally biased region" description="Acidic residues" evidence="2">
    <location>
        <begin position="208"/>
        <end position="220"/>
    </location>
</feature>
<dbReference type="InterPro" id="IPR050267">
    <property type="entry name" value="Anti-sigma-factor_SerPK"/>
</dbReference>
<dbReference type="SUPFAM" id="SSF55874">
    <property type="entry name" value="ATPase domain of HSP90 chaperone/DNA topoisomerase II/histidine kinase"/>
    <property type="match status" value="1"/>
</dbReference>
<keyword evidence="1" id="KW-0418">Kinase</keyword>
<proteinExistence type="predicted"/>
<dbReference type="Pfam" id="PF13581">
    <property type="entry name" value="HATPase_c_2"/>
    <property type="match status" value="1"/>
</dbReference>
<sequence length="220" mass="23097">METMMTAPPPPRVHVGDSDPSVLEALHRVRHAHQERPQLPTVPGLHARHRVRGFVAQLTAGADTLSALRQLVGTVPVAYGAHRELAETAQLVVSELVSNAVRACGDGTLLLVEVSSTDTGIAIAVHDSAGDQLPQRRETAMDNDATESGRGLLLLDVLAPGWTAVSSPLGKQVRCHIQKGCTCGPADDCRCPDPTPPETAAPGVELEGVLDEDEPVGVSA</sequence>
<dbReference type="PANTHER" id="PTHR35526:SF3">
    <property type="entry name" value="ANTI-SIGMA-F FACTOR RSBW"/>
    <property type="match status" value="1"/>
</dbReference>
<name>A0A4D4KQF2_9ACTN</name>
<keyword evidence="5" id="KW-1185">Reference proteome</keyword>
<evidence type="ECO:0000259" key="3">
    <source>
        <dbReference type="Pfam" id="PF13581"/>
    </source>
</evidence>
<dbReference type="AlphaFoldDB" id="A0A4D4KQF2"/>
<dbReference type="PANTHER" id="PTHR35526">
    <property type="entry name" value="ANTI-SIGMA-F FACTOR RSBW-RELATED"/>
    <property type="match status" value="1"/>
</dbReference>
<dbReference type="GO" id="GO:0004674">
    <property type="term" value="F:protein serine/threonine kinase activity"/>
    <property type="evidence" value="ECO:0007669"/>
    <property type="project" value="UniProtKB-KW"/>
</dbReference>